<dbReference type="EMBL" id="HG723444">
    <property type="protein sequence ID" value="CDJ66152.1"/>
    <property type="molecule type" value="Genomic_DNA"/>
</dbReference>
<evidence type="ECO:0000313" key="2">
    <source>
        <dbReference type="EMBL" id="CDJ66152.1"/>
    </source>
</evidence>
<evidence type="ECO:0000313" key="3">
    <source>
        <dbReference type="Proteomes" id="UP000030754"/>
    </source>
</evidence>
<dbReference type="RefSeq" id="XP_013434619.1">
    <property type="nucleotide sequence ID" value="XM_013579165.1"/>
</dbReference>
<keyword evidence="3" id="KW-1185">Reference proteome</keyword>
<dbReference type="AlphaFoldDB" id="U6MPL8"/>
<gene>
    <name evidence="2" type="ORF">ENH_00015960</name>
</gene>
<accession>U6MPL8</accession>
<name>U6MPL8_9EIME</name>
<reference evidence="2" key="1">
    <citation type="submission" date="2013-10" db="EMBL/GenBank/DDBJ databases">
        <title>Genomic analysis of the causative agents of coccidiosis in chickens.</title>
        <authorList>
            <person name="Reid A.J."/>
            <person name="Blake D."/>
            <person name="Billington K."/>
            <person name="Browne H."/>
            <person name="Dunn M."/>
            <person name="Hung S."/>
            <person name="Kawahara F."/>
            <person name="Miranda-Saavedra D."/>
            <person name="Mourier T."/>
            <person name="Nagra H."/>
            <person name="Otto T.D."/>
            <person name="Rawlings N."/>
            <person name="Sanchez A."/>
            <person name="Sanders M."/>
            <person name="Subramaniam C."/>
            <person name="Tay Y."/>
            <person name="Dear P."/>
            <person name="Doerig C."/>
            <person name="Gruber A."/>
            <person name="Parkinson J."/>
            <person name="Shirley M."/>
            <person name="Wan K.L."/>
            <person name="Berriman M."/>
            <person name="Tomley F."/>
            <person name="Pain A."/>
        </authorList>
    </citation>
    <scope>NUCLEOTIDE SEQUENCE [LARGE SCALE GENOMIC DNA]</scope>
    <source>
        <strain evidence="2">Houghton</strain>
    </source>
</reference>
<organism evidence="2 3">
    <name type="scientific">Eimeria necatrix</name>
    <dbReference type="NCBI Taxonomy" id="51315"/>
    <lineage>
        <taxon>Eukaryota</taxon>
        <taxon>Sar</taxon>
        <taxon>Alveolata</taxon>
        <taxon>Apicomplexa</taxon>
        <taxon>Conoidasida</taxon>
        <taxon>Coccidia</taxon>
        <taxon>Eucoccidiorida</taxon>
        <taxon>Eimeriorina</taxon>
        <taxon>Eimeriidae</taxon>
        <taxon>Eimeria</taxon>
    </lineage>
</organism>
<dbReference type="Proteomes" id="UP000030754">
    <property type="component" value="Unassembled WGS sequence"/>
</dbReference>
<reference evidence="2" key="2">
    <citation type="submission" date="2013-10" db="EMBL/GenBank/DDBJ databases">
        <authorList>
            <person name="Aslett M."/>
        </authorList>
    </citation>
    <scope>NUCLEOTIDE SEQUENCE [LARGE SCALE GENOMIC DNA]</scope>
    <source>
        <strain evidence="2">Houghton</strain>
    </source>
</reference>
<evidence type="ECO:0000256" key="1">
    <source>
        <dbReference type="SAM" id="MobiDB-lite"/>
    </source>
</evidence>
<dbReference type="OrthoDB" id="10381265at2759"/>
<proteinExistence type="predicted"/>
<protein>
    <submittedName>
        <fullName evidence="2">Uncharacterized protein</fullName>
    </submittedName>
</protein>
<dbReference type="GeneID" id="25471776"/>
<sequence>MRLAGSRAGSSCLGKIAPAAVAAAAAAANGDLCAAKASRILNKKGRQTRRGVYTPHGRHPALPTSRRPAQRSGPRLAAEAPGESWGKCGSNSRL</sequence>
<dbReference type="VEuPathDB" id="ToxoDB:ENH_00015960"/>
<feature type="region of interest" description="Disordered" evidence="1">
    <location>
        <begin position="44"/>
        <end position="94"/>
    </location>
</feature>